<evidence type="ECO:0000256" key="1">
    <source>
        <dbReference type="ARBA" id="ARBA00004245"/>
    </source>
</evidence>
<feature type="compositionally biased region" description="Basic residues" evidence="5">
    <location>
        <begin position="466"/>
        <end position="479"/>
    </location>
</feature>
<feature type="domain" description="Calponin-homology (CH)" evidence="6">
    <location>
        <begin position="20"/>
        <end position="122"/>
    </location>
</feature>
<feature type="compositionally biased region" description="Polar residues" evidence="5">
    <location>
        <begin position="159"/>
        <end position="171"/>
    </location>
</feature>
<organism evidence="7 9">
    <name type="scientific">Drosophila lebanonensis</name>
    <name type="common">Fruit fly</name>
    <name type="synonym">Scaptodrosophila lebanonensis</name>
    <dbReference type="NCBI Taxonomy" id="7225"/>
    <lineage>
        <taxon>Eukaryota</taxon>
        <taxon>Metazoa</taxon>
        <taxon>Ecdysozoa</taxon>
        <taxon>Arthropoda</taxon>
        <taxon>Hexapoda</taxon>
        <taxon>Insecta</taxon>
        <taxon>Pterygota</taxon>
        <taxon>Neoptera</taxon>
        <taxon>Endopterygota</taxon>
        <taxon>Diptera</taxon>
        <taxon>Brachycera</taxon>
        <taxon>Muscomorpha</taxon>
        <taxon>Ephydroidea</taxon>
        <taxon>Drosophilidae</taxon>
        <taxon>Scaptodrosophila</taxon>
    </lineage>
</organism>
<dbReference type="InterPro" id="IPR036133">
    <property type="entry name" value="EB1_C_sf"/>
</dbReference>
<dbReference type="RefSeq" id="XP_030381834.1">
    <property type="nucleotide sequence ID" value="XM_030525974.1"/>
</dbReference>
<evidence type="ECO:0000256" key="4">
    <source>
        <dbReference type="ARBA" id="ARBA00023212"/>
    </source>
</evidence>
<evidence type="ECO:0000313" key="9">
    <source>
        <dbReference type="RefSeq" id="XP_030381835.1"/>
    </source>
</evidence>
<accession>A0A6J2U1R9</accession>
<evidence type="ECO:0000313" key="7">
    <source>
        <dbReference type="Proteomes" id="UP000504634"/>
    </source>
</evidence>
<feature type="region of interest" description="Disordered" evidence="5">
    <location>
        <begin position="450"/>
        <end position="496"/>
    </location>
</feature>
<dbReference type="GO" id="GO:0005856">
    <property type="term" value="C:cytoskeleton"/>
    <property type="evidence" value="ECO:0007669"/>
    <property type="project" value="UniProtKB-SubCell"/>
</dbReference>
<dbReference type="Gene3D" id="1.10.418.10">
    <property type="entry name" value="Calponin-like domain"/>
    <property type="match status" value="1"/>
</dbReference>
<feature type="compositionally biased region" description="Polar residues" evidence="5">
    <location>
        <begin position="241"/>
        <end position="252"/>
    </location>
</feature>
<feature type="region of interest" description="Disordered" evidence="5">
    <location>
        <begin position="514"/>
        <end position="552"/>
    </location>
</feature>
<dbReference type="Proteomes" id="UP000504634">
    <property type="component" value="Unplaced"/>
</dbReference>
<evidence type="ECO:0000256" key="2">
    <source>
        <dbReference type="ARBA" id="ARBA00010729"/>
    </source>
</evidence>
<feature type="region of interest" description="Disordered" evidence="5">
    <location>
        <begin position="199"/>
        <end position="274"/>
    </location>
</feature>
<evidence type="ECO:0000256" key="5">
    <source>
        <dbReference type="SAM" id="MobiDB-lite"/>
    </source>
</evidence>
<dbReference type="PANTHER" id="PTHR10623">
    <property type="entry name" value="MICROTUBULE-ASSOCIATED PROTEIN RP/EB FAMILY MEMBER"/>
    <property type="match status" value="1"/>
</dbReference>
<dbReference type="OrthoDB" id="7854775at2759"/>
<evidence type="ECO:0000259" key="6">
    <source>
        <dbReference type="PROSITE" id="PS50021"/>
    </source>
</evidence>
<dbReference type="PROSITE" id="PS50021">
    <property type="entry name" value="CH"/>
    <property type="match status" value="1"/>
</dbReference>
<keyword evidence="7" id="KW-1185">Reference proteome</keyword>
<comment type="subcellular location">
    <subcellularLocation>
        <location evidence="1">Cytoplasm</location>
        <location evidence="1">Cytoskeleton</location>
    </subcellularLocation>
</comment>
<dbReference type="InterPro" id="IPR036872">
    <property type="entry name" value="CH_dom_sf"/>
</dbReference>
<dbReference type="GeneID" id="115629497"/>
<comment type="similarity">
    <text evidence="2">Belongs to the MAPRE family.</text>
</comment>
<dbReference type="SUPFAM" id="SSF140612">
    <property type="entry name" value="EB1 dimerisation domain-like"/>
    <property type="match status" value="1"/>
</dbReference>
<keyword evidence="4" id="KW-0206">Cytoskeleton</keyword>
<dbReference type="Pfam" id="PF00307">
    <property type="entry name" value="CH"/>
    <property type="match status" value="1"/>
</dbReference>
<dbReference type="SUPFAM" id="SSF47576">
    <property type="entry name" value="Calponin-homology domain, CH-domain"/>
    <property type="match status" value="1"/>
</dbReference>
<feature type="compositionally biased region" description="Polar residues" evidence="5">
    <location>
        <begin position="480"/>
        <end position="494"/>
    </location>
</feature>
<dbReference type="InterPro" id="IPR027328">
    <property type="entry name" value="MAPRE"/>
</dbReference>
<name>A0A6J2U1R9_DROLE</name>
<gene>
    <name evidence="8 9 10" type="primary">LOC115629497</name>
</gene>
<dbReference type="Gene3D" id="1.20.5.1430">
    <property type="match status" value="1"/>
</dbReference>
<dbReference type="AlphaFoldDB" id="A0A6J2U1R9"/>
<reference evidence="8 9" key="1">
    <citation type="submission" date="2025-04" db="UniProtKB">
        <authorList>
            <consortium name="RefSeq"/>
        </authorList>
    </citation>
    <scope>IDENTIFICATION</scope>
    <source>
        <strain evidence="8 9">11010-0011.00</strain>
        <tissue evidence="8 9">Whole body</tissue>
    </source>
</reference>
<feature type="region of interest" description="Disordered" evidence="5">
    <location>
        <begin position="697"/>
        <end position="717"/>
    </location>
</feature>
<keyword evidence="3" id="KW-0963">Cytoplasm</keyword>
<proteinExistence type="inferred from homology"/>
<protein>
    <submittedName>
        <fullName evidence="8 9">Uncharacterized protein LOC115629497</fullName>
    </submittedName>
</protein>
<dbReference type="InterPro" id="IPR001715">
    <property type="entry name" value="CH_dom"/>
</dbReference>
<dbReference type="RefSeq" id="XP_030381836.1">
    <property type="nucleotide sequence ID" value="XM_030525976.1"/>
</dbReference>
<evidence type="ECO:0000313" key="10">
    <source>
        <dbReference type="RefSeq" id="XP_030381836.1"/>
    </source>
</evidence>
<sequence length="717" mass="80271">MSERAWRATNVCATHNTLKQWSRTDILKWVNSLLKVELDKIEQLCTGAAYCNLMDMLFPGCVNLNKVKFISNQEYEFIENFRLLQKSFIAMKVKTPIPIEQLVKGRFQDNFAFSLWFRHFFMANYKEKCKDYDAPKARGHQTIAVGQAKVSAKSKKRSLTPNPEKLTTASTPGKLKRSHSELDIGSQSGHVLQQIEAEPDRNQAENPLPLSVEPEQSPVEDKADEQEPQETMKAEAADTPITPTELSKSNNAAAEPETAVMGKNKLGPDKTKHTALTKPTTRQAVPTTPLVRNAAQRPPMGDRRTSQIQPQPQLRRLAGGAKAPAMSQLPRLKQSMDSVKKSLHVTMKRSVTRMSSVLPKVPVQQTRLPSYRRAEAVQQQRAPSLARNLGQGIIKAKQVAGQLKSRLPIPMRLAKQPVPEQSDNLFCLLMKQPTIETFNLVTLVNATVKDRSAKPAPGKATQQKQLQRKRVTPPKRSQPKRTTVQQGGERSQSKIGCIDPIEVKRLTERAAGRLAQKKAAPAPAPIVMATNDDNADNGQDPDKTPRPSQRHASMQGLCISFPDTDSLSSLSDCDERAIPDEVAKRQNCQLNIYDDEVLEGELVDTSSGDDANSYYCWEQEQQKMELLMLRIERDVYFKKLLQIEKVSQAKPMVRVAQIQRILYELDDGFKVPCNRDRPVMSDSIPLNKKKKSKFQAIVADPVSGTSNKSGRPRKPKI</sequence>
<evidence type="ECO:0000313" key="8">
    <source>
        <dbReference type="RefSeq" id="XP_030381834.1"/>
    </source>
</evidence>
<dbReference type="FunFam" id="1.10.418.10:FF:000007">
    <property type="entry name" value="Microtubule-associated protein, RP/EB family, member 2"/>
    <property type="match status" value="1"/>
</dbReference>
<feature type="region of interest" description="Disordered" evidence="5">
    <location>
        <begin position="145"/>
        <end position="185"/>
    </location>
</feature>
<dbReference type="RefSeq" id="XP_030381835.1">
    <property type="nucleotide sequence ID" value="XM_030525975.1"/>
</dbReference>
<evidence type="ECO:0000256" key="3">
    <source>
        <dbReference type="ARBA" id="ARBA00022490"/>
    </source>
</evidence>
<dbReference type="GO" id="GO:0008017">
    <property type="term" value="F:microtubule binding"/>
    <property type="evidence" value="ECO:0007669"/>
    <property type="project" value="InterPro"/>
</dbReference>